<dbReference type="AlphaFoldDB" id="A0AAV1E5U5"/>
<keyword evidence="4" id="KW-1185">Reference proteome</keyword>
<evidence type="ECO:0000256" key="1">
    <source>
        <dbReference type="ARBA" id="ARBA00009500"/>
    </source>
</evidence>
<dbReference type="InterPro" id="IPR023796">
    <property type="entry name" value="Serpin_dom"/>
</dbReference>
<evidence type="ECO:0000259" key="2">
    <source>
        <dbReference type="Pfam" id="PF00079"/>
    </source>
</evidence>
<dbReference type="GO" id="GO:0004867">
    <property type="term" value="F:serine-type endopeptidase inhibitor activity"/>
    <property type="evidence" value="ECO:0007669"/>
    <property type="project" value="InterPro"/>
</dbReference>
<dbReference type="GO" id="GO:0005615">
    <property type="term" value="C:extracellular space"/>
    <property type="evidence" value="ECO:0007669"/>
    <property type="project" value="InterPro"/>
</dbReference>
<protein>
    <submittedName>
        <fullName evidence="3">OLC1v1015618C1</fullName>
    </submittedName>
</protein>
<dbReference type="InterPro" id="IPR036186">
    <property type="entry name" value="Serpin_sf"/>
</dbReference>
<organism evidence="3 4">
    <name type="scientific">Oldenlandia corymbosa var. corymbosa</name>
    <dbReference type="NCBI Taxonomy" id="529605"/>
    <lineage>
        <taxon>Eukaryota</taxon>
        <taxon>Viridiplantae</taxon>
        <taxon>Streptophyta</taxon>
        <taxon>Embryophyta</taxon>
        <taxon>Tracheophyta</taxon>
        <taxon>Spermatophyta</taxon>
        <taxon>Magnoliopsida</taxon>
        <taxon>eudicotyledons</taxon>
        <taxon>Gunneridae</taxon>
        <taxon>Pentapetalae</taxon>
        <taxon>asterids</taxon>
        <taxon>lamiids</taxon>
        <taxon>Gentianales</taxon>
        <taxon>Rubiaceae</taxon>
        <taxon>Rubioideae</taxon>
        <taxon>Spermacoceae</taxon>
        <taxon>Hedyotis-Oldenlandia complex</taxon>
        <taxon>Oldenlandia</taxon>
    </lineage>
</organism>
<evidence type="ECO:0000313" key="3">
    <source>
        <dbReference type="EMBL" id="CAI9114812.1"/>
    </source>
</evidence>
<dbReference type="Pfam" id="PF00079">
    <property type="entry name" value="Serpin"/>
    <property type="match status" value="1"/>
</dbReference>
<dbReference type="Gene3D" id="2.30.39.10">
    <property type="entry name" value="Alpha-1-antitrypsin, domain 1"/>
    <property type="match status" value="2"/>
</dbReference>
<dbReference type="Proteomes" id="UP001161247">
    <property type="component" value="Chromosome 8"/>
</dbReference>
<evidence type="ECO:0000313" key="4">
    <source>
        <dbReference type="Proteomes" id="UP001161247"/>
    </source>
</evidence>
<dbReference type="PANTHER" id="PTHR11461">
    <property type="entry name" value="SERINE PROTEASE INHIBITOR, SERPIN"/>
    <property type="match status" value="1"/>
</dbReference>
<dbReference type="InterPro" id="IPR023795">
    <property type="entry name" value="Serpin_CS"/>
</dbReference>
<dbReference type="InterPro" id="IPR000215">
    <property type="entry name" value="Serpin_fam"/>
</dbReference>
<sequence length="255" mass="29149">MVSLFPKVKSIEDLNSSAAYLLTSTLADGNPFGGPLVSCANGEIGKISLKHQRQKEREFHLLNGNTVKAPFMTSKNRQFVKTYDGFKVLRIPYKRGMHIHRRFSMYLYLPSANNGVLDLLRKITSKPRFLQHYSPREKVEVGDFLIPKFMVSSRFEVVRITTDRRTVFHSSERINIFQESYIDVKEEGSEAESFNDVSEEKTVETVDPLVISRVHKTKEILDVVADQPFLLLIVEDVSEAILYMGSMLKVNPIEC</sequence>
<proteinExistence type="inferred from homology"/>
<dbReference type="EMBL" id="OX459125">
    <property type="protein sequence ID" value="CAI9114812.1"/>
    <property type="molecule type" value="Genomic_DNA"/>
</dbReference>
<dbReference type="PROSITE" id="PS00284">
    <property type="entry name" value="SERPIN"/>
    <property type="match status" value="1"/>
</dbReference>
<comment type="similarity">
    <text evidence="1">Belongs to the serpin family.</text>
</comment>
<dbReference type="InterPro" id="IPR042185">
    <property type="entry name" value="Serpin_sf_2"/>
</dbReference>
<reference evidence="3" key="1">
    <citation type="submission" date="2023-03" db="EMBL/GenBank/DDBJ databases">
        <authorList>
            <person name="Julca I."/>
        </authorList>
    </citation>
    <scope>NUCLEOTIDE SEQUENCE</scope>
</reference>
<name>A0AAV1E5U5_OLDCO</name>
<dbReference type="PANTHER" id="PTHR11461:SF211">
    <property type="entry name" value="GH10112P-RELATED"/>
    <property type="match status" value="1"/>
</dbReference>
<accession>A0AAV1E5U5</accession>
<gene>
    <name evidence="3" type="ORF">OLC1_LOCUS21454</name>
</gene>
<feature type="domain" description="Serpin" evidence="2">
    <location>
        <begin position="50"/>
        <end position="248"/>
    </location>
</feature>
<dbReference type="SUPFAM" id="SSF56574">
    <property type="entry name" value="Serpins"/>
    <property type="match status" value="1"/>
</dbReference>